<evidence type="ECO:0000256" key="5">
    <source>
        <dbReference type="SAM" id="Phobius"/>
    </source>
</evidence>
<dbReference type="Pfam" id="PF00822">
    <property type="entry name" value="PMP22_Claudin"/>
    <property type="match status" value="1"/>
</dbReference>
<organism evidence="6 7">
    <name type="scientific">Mizuhopecten yessoensis</name>
    <name type="common">Japanese scallop</name>
    <name type="synonym">Patinopecten yessoensis</name>
    <dbReference type="NCBI Taxonomy" id="6573"/>
    <lineage>
        <taxon>Eukaryota</taxon>
        <taxon>Metazoa</taxon>
        <taxon>Spiralia</taxon>
        <taxon>Lophotrochozoa</taxon>
        <taxon>Mollusca</taxon>
        <taxon>Bivalvia</taxon>
        <taxon>Autobranchia</taxon>
        <taxon>Pteriomorphia</taxon>
        <taxon>Pectinida</taxon>
        <taxon>Pectinoidea</taxon>
        <taxon>Pectinidae</taxon>
        <taxon>Mizuhopecten</taxon>
    </lineage>
</organism>
<dbReference type="PANTHER" id="PTHR21284:SF12">
    <property type="entry name" value="EG:80H7.2 PROTEIN"/>
    <property type="match status" value="1"/>
</dbReference>
<sequence>MPNCIVITAIVCVLITTVATIVSFSLPNWLHFQNLGDSLCGCSSKDCHCGLWINCRGGFDASSSLANCEWFFSDDFHIEKSLPDWFKAVQGLMSCAVASSMLSLLIGLFSLCWTCKGCNPHQATGAFANLTFLLLAVAVCVFGTKAYLEKQAIVMPSQTTSNEMLLFGWSFWVAVGATGMALISSILYFCVGRSDDTY</sequence>
<dbReference type="InterPro" id="IPR004031">
    <property type="entry name" value="PMP22/EMP/MP20/Claudin"/>
</dbReference>
<dbReference type="EMBL" id="NEDP02076677">
    <property type="protein sequence ID" value="OWF36095.1"/>
    <property type="molecule type" value="Genomic_DNA"/>
</dbReference>
<keyword evidence="7" id="KW-1185">Reference proteome</keyword>
<evidence type="ECO:0000256" key="4">
    <source>
        <dbReference type="ARBA" id="ARBA00023136"/>
    </source>
</evidence>
<reference evidence="6 7" key="1">
    <citation type="journal article" date="2017" name="Nat. Ecol. Evol.">
        <title>Scallop genome provides insights into evolution of bilaterian karyotype and development.</title>
        <authorList>
            <person name="Wang S."/>
            <person name="Zhang J."/>
            <person name="Jiao W."/>
            <person name="Li J."/>
            <person name="Xun X."/>
            <person name="Sun Y."/>
            <person name="Guo X."/>
            <person name="Huan P."/>
            <person name="Dong B."/>
            <person name="Zhang L."/>
            <person name="Hu X."/>
            <person name="Sun X."/>
            <person name="Wang J."/>
            <person name="Zhao C."/>
            <person name="Wang Y."/>
            <person name="Wang D."/>
            <person name="Huang X."/>
            <person name="Wang R."/>
            <person name="Lv J."/>
            <person name="Li Y."/>
            <person name="Zhang Z."/>
            <person name="Liu B."/>
            <person name="Lu W."/>
            <person name="Hui Y."/>
            <person name="Liang J."/>
            <person name="Zhou Z."/>
            <person name="Hou R."/>
            <person name="Li X."/>
            <person name="Liu Y."/>
            <person name="Li H."/>
            <person name="Ning X."/>
            <person name="Lin Y."/>
            <person name="Zhao L."/>
            <person name="Xing Q."/>
            <person name="Dou J."/>
            <person name="Li Y."/>
            <person name="Mao J."/>
            <person name="Guo H."/>
            <person name="Dou H."/>
            <person name="Li T."/>
            <person name="Mu C."/>
            <person name="Jiang W."/>
            <person name="Fu Q."/>
            <person name="Fu X."/>
            <person name="Miao Y."/>
            <person name="Liu J."/>
            <person name="Yu Q."/>
            <person name="Li R."/>
            <person name="Liao H."/>
            <person name="Li X."/>
            <person name="Kong Y."/>
            <person name="Jiang Z."/>
            <person name="Chourrout D."/>
            <person name="Li R."/>
            <person name="Bao Z."/>
        </authorList>
    </citation>
    <scope>NUCLEOTIDE SEQUENCE [LARGE SCALE GENOMIC DNA]</scope>
    <source>
        <strain evidence="6 7">PY_sf001</strain>
    </source>
</reference>
<feature type="transmembrane region" description="Helical" evidence="5">
    <location>
        <begin position="91"/>
        <end position="114"/>
    </location>
</feature>
<proteinExistence type="predicted"/>
<feature type="transmembrane region" description="Helical" evidence="5">
    <location>
        <begin position="126"/>
        <end position="148"/>
    </location>
</feature>
<keyword evidence="2 5" id="KW-0812">Transmembrane</keyword>
<keyword evidence="3 5" id="KW-1133">Transmembrane helix</keyword>
<evidence type="ECO:0000313" key="6">
    <source>
        <dbReference type="EMBL" id="OWF36095.1"/>
    </source>
</evidence>
<name>A0A210PHX7_MIZYE</name>
<dbReference type="AlphaFoldDB" id="A0A210PHX7"/>
<evidence type="ECO:0000256" key="3">
    <source>
        <dbReference type="ARBA" id="ARBA00022989"/>
    </source>
</evidence>
<comment type="caution">
    <text evidence="6">The sequence shown here is derived from an EMBL/GenBank/DDBJ whole genome shotgun (WGS) entry which is preliminary data.</text>
</comment>
<dbReference type="OrthoDB" id="6102094at2759"/>
<dbReference type="Proteomes" id="UP000242188">
    <property type="component" value="Unassembled WGS sequence"/>
</dbReference>
<dbReference type="GO" id="GO:0016020">
    <property type="term" value="C:membrane"/>
    <property type="evidence" value="ECO:0007669"/>
    <property type="project" value="UniProtKB-SubCell"/>
</dbReference>
<comment type="subcellular location">
    <subcellularLocation>
        <location evidence="1">Membrane</location>
        <topology evidence="1">Multi-pass membrane protein</topology>
    </subcellularLocation>
</comment>
<evidence type="ECO:0000256" key="2">
    <source>
        <dbReference type="ARBA" id="ARBA00022692"/>
    </source>
</evidence>
<dbReference type="PANTHER" id="PTHR21284">
    <property type="entry name" value="EG:80H7.2 PROTEIN"/>
    <property type="match status" value="1"/>
</dbReference>
<protein>
    <submittedName>
        <fullName evidence="6">Uncharacterized protein</fullName>
    </submittedName>
</protein>
<feature type="transmembrane region" description="Helical" evidence="5">
    <location>
        <begin position="168"/>
        <end position="191"/>
    </location>
</feature>
<evidence type="ECO:0000256" key="1">
    <source>
        <dbReference type="ARBA" id="ARBA00004141"/>
    </source>
</evidence>
<keyword evidence="4 5" id="KW-0472">Membrane</keyword>
<accession>A0A210PHX7</accession>
<gene>
    <name evidence="6" type="ORF">KP79_PYT22530</name>
</gene>
<evidence type="ECO:0000313" key="7">
    <source>
        <dbReference type="Proteomes" id="UP000242188"/>
    </source>
</evidence>
<dbReference type="Gene3D" id="1.20.140.150">
    <property type="match status" value="1"/>
</dbReference>